<dbReference type="EMBL" id="FNPV01000003">
    <property type="protein sequence ID" value="SDY65722.1"/>
    <property type="molecule type" value="Genomic_DNA"/>
</dbReference>
<evidence type="ECO:0000313" key="5">
    <source>
        <dbReference type="EMBL" id="SDY65722.1"/>
    </source>
</evidence>
<dbReference type="CDD" id="cd07377">
    <property type="entry name" value="WHTH_GntR"/>
    <property type="match status" value="1"/>
</dbReference>
<organism evidence="5 6">
    <name type="scientific">Tindallia californiensis</name>
    <dbReference type="NCBI Taxonomy" id="159292"/>
    <lineage>
        <taxon>Bacteria</taxon>
        <taxon>Bacillati</taxon>
        <taxon>Bacillota</taxon>
        <taxon>Clostridia</taxon>
        <taxon>Peptostreptococcales</taxon>
        <taxon>Tindalliaceae</taxon>
        <taxon>Tindallia</taxon>
    </lineage>
</organism>
<dbReference type="SMART" id="SM00866">
    <property type="entry name" value="UTRA"/>
    <property type="match status" value="1"/>
</dbReference>
<dbReference type="STRING" id="159292.SAMN05192546_103289"/>
<dbReference type="InterPro" id="IPR028978">
    <property type="entry name" value="Chorismate_lyase_/UTRA_dom_sf"/>
</dbReference>
<accession>A0A1H3LMQ3</accession>
<keyword evidence="3" id="KW-0804">Transcription</keyword>
<evidence type="ECO:0000256" key="1">
    <source>
        <dbReference type="ARBA" id="ARBA00023015"/>
    </source>
</evidence>
<protein>
    <submittedName>
        <fullName evidence="5">GntR family transcriptional regulator</fullName>
    </submittedName>
</protein>
<name>A0A1H3LMQ3_9FIRM</name>
<dbReference type="AlphaFoldDB" id="A0A1H3LMQ3"/>
<evidence type="ECO:0000259" key="4">
    <source>
        <dbReference type="PROSITE" id="PS50949"/>
    </source>
</evidence>
<dbReference type="SUPFAM" id="SSF46785">
    <property type="entry name" value="Winged helix' DNA-binding domain"/>
    <property type="match status" value="1"/>
</dbReference>
<dbReference type="InterPro" id="IPR036388">
    <property type="entry name" value="WH-like_DNA-bd_sf"/>
</dbReference>
<gene>
    <name evidence="5" type="ORF">SAMN05192546_103289</name>
</gene>
<dbReference type="GO" id="GO:0003700">
    <property type="term" value="F:DNA-binding transcription factor activity"/>
    <property type="evidence" value="ECO:0007669"/>
    <property type="project" value="InterPro"/>
</dbReference>
<reference evidence="5 6" key="1">
    <citation type="submission" date="2016-10" db="EMBL/GenBank/DDBJ databases">
        <authorList>
            <person name="de Groot N.N."/>
        </authorList>
    </citation>
    <scope>NUCLEOTIDE SEQUENCE [LARGE SCALE GENOMIC DNA]</scope>
    <source>
        <strain evidence="5 6">APO</strain>
    </source>
</reference>
<dbReference type="PANTHER" id="PTHR44846">
    <property type="entry name" value="MANNOSYL-D-GLYCERATE TRANSPORT/METABOLISM SYSTEM REPRESSOR MNGR-RELATED"/>
    <property type="match status" value="1"/>
</dbReference>
<dbReference type="SMART" id="SM00345">
    <property type="entry name" value="HTH_GNTR"/>
    <property type="match status" value="1"/>
</dbReference>
<proteinExistence type="predicted"/>
<keyword evidence="1" id="KW-0805">Transcription regulation</keyword>
<evidence type="ECO:0000313" key="6">
    <source>
        <dbReference type="Proteomes" id="UP000199230"/>
    </source>
</evidence>
<dbReference type="InterPro" id="IPR011663">
    <property type="entry name" value="UTRA"/>
</dbReference>
<dbReference type="Gene3D" id="3.40.1410.10">
    <property type="entry name" value="Chorismate lyase-like"/>
    <property type="match status" value="1"/>
</dbReference>
<dbReference type="Proteomes" id="UP000199230">
    <property type="component" value="Unassembled WGS sequence"/>
</dbReference>
<evidence type="ECO:0000256" key="3">
    <source>
        <dbReference type="ARBA" id="ARBA00023163"/>
    </source>
</evidence>
<dbReference type="InterPro" id="IPR036390">
    <property type="entry name" value="WH_DNA-bd_sf"/>
</dbReference>
<feature type="domain" description="HTH gntR-type" evidence="4">
    <location>
        <begin position="9"/>
        <end position="77"/>
    </location>
</feature>
<dbReference type="SUPFAM" id="SSF64288">
    <property type="entry name" value="Chorismate lyase-like"/>
    <property type="match status" value="1"/>
</dbReference>
<dbReference type="PRINTS" id="PR00035">
    <property type="entry name" value="HTHGNTR"/>
</dbReference>
<dbReference type="GO" id="GO:0003677">
    <property type="term" value="F:DNA binding"/>
    <property type="evidence" value="ECO:0007669"/>
    <property type="project" value="UniProtKB-KW"/>
</dbReference>
<dbReference type="InterPro" id="IPR050679">
    <property type="entry name" value="Bact_HTH_transcr_reg"/>
</dbReference>
<dbReference type="PROSITE" id="PS50949">
    <property type="entry name" value="HTH_GNTR"/>
    <property type="match status" value="1"/>
</dbReference>
<keyword evidence="2" id="KW-0238">DNA-binding</keyword>
<dbReference type="InterPro" id="IPR000524">
    <property type="entry name" value="Tscrpt_reg_HTH_GntR"/>
</dbReference>
<dbReference type="Pfam" id="PF00392">
    <property type="entry name" value="GntR"/>
    <property type="match status" value="1"/>
</dbReference>
<sequence length="244" mass="27877">MMKIKEKTISLSMQAKGKILEYIQENNLKGDDQLPPESLLMESMGVCRHTVREALALLEQENVIYKVQGKGTFVHIPPISINGGLEKLESITRMIENAGYTPGTQWISIKENQPTQSMKKKLALSSGESVITYTRLRTANGKPAAYCVDSVPRSMIHGPIPEKVTEESMFQYLAKHYELHPVYAVTEILPKQADQQKMIDAGMPKNQLLLLLHQVHYNRQRVPLIYSMDYFNPELFKFWVNRTI</sequence>
<dbReference type="OrthoDB" id="457376at2"/>
<dbReference type="PANTHER" id="PTHR44846:SF17">
    <property type="entry name" value="GNTR-FAMILY TRANSCRIPTIONAL REGULATOR"/>
    <property type="match status" value="1"/>
</dbReference>
<keyword evidence="6" id="KW-1185">Reference proteome</keyword>
<dbReference type="Pfam" id="PF07702">
    <property type="entry name" value="UTRA"/>
    <property type="match status" value="1"/>
</dbReference>
<evidence type="ECO:0000256" key="2">
    <source>
        <dbReference type="ARBA" id="ARBA00023125"/>
    </source>
</evidence>
<dbReference type="GO" id="GO:0045892">
    <property type="term" value="P:negative regulation of DNA-templated transcription"/>
    <property type="evidence" value="ECO:0007669"/>
    <property type="project" value="TreeGrafter"/>
</dbReference>
<dbReference type="Gene3D" id="1.10.10.10">
    <property type="entry name" value="Winged helix-like DNA-binding domain superfamily/Winged helix DNA-binding domain"/>
    <property type="match status" value="1"/>
</dbReference>